<evidence type="ECO:0000313" key="12">
    <source>
        <dbReference type="EMBL" id="MDO4842440.1"/>
    </source>
</evidence>
<protein>
    <recommendedName>
        <fullName evidence="3">nicotinate-nucleotide adenylyltransferase</fullName>
        <ecNumber evidence="3">2.7.7.18</ecNumber>
    </recommendedName>
</protein>
<gene>
    <name evidence="12" type="ORF">Q3982_07185</name>
</gene>
<evidence type="ECO:0000256" key="10">
    <source>
        <dbReference type="ARBA" id="ARBA00048721"/>
    </source>
</evidence>
<keyword evidence="4" id="KW-0662">Pyridine nucleotide biosynthesis</keyword>
<dbReference type="EC" id="2.7.7.18" evidence="3"/>
<dbReference type="GO" id="GO:0009435">
    <property type="term" value="P:NAD+ biosynthetic process"/>
    <property type="evidence" value="ECO:0007669"/>
    <property type="project" value="InterPro"/>
</dbReference>
<dbReference type="InterPro" id="IPR014729">
    <property type="entry name" value="Rossmann-like_a/b/a_fold"/>
</dbReference>
<evidence type="ECO:0000256" key="6">
    <source>
        <dbReference type="ARBA" id="ARBA00022695"/>
    </source>
</evidence>
<keyword evidence="7" id="KW-0547">Nucleotide-binding</keyword>
<evidence type="ECO:0000256" key="4">
    <source>
        <dbReference type="ARBA" id="ARBA00022642"/>
    </source>
</evidence>
<sequence>MALSNAIRFMRMVSTDESLDQLLEQAKSEKSFQQIRTYLHLLEEYSTYMTAENKKKTLALLYELLMHPDGDVRRKSGQIMGQILANSGPKYRKERPHSARKDAMTPTMMALLDESVSLWEHYILLCLHPDRKVSPKHALRISNSLKTICMSLFASCDEKEAQPMLPPLLRLLWQAEGEDRFVLVDAFSRIPWSYFPPESLPPTIDALGKMVLSGDVPLQLNALRALEQLRLHRPETEDAIVHAVRQLNVSPGPHSQVLDCMRQRVLGLRMNEISSGEVSDFYLSNLKNAVHWTIKLVQIDLLCDDVRRHPDSAFHTAMHLSNLLSVSEHLPVREYAGQRLLEVCQALTISQRNEIAIDLIRELESGQDQISRFIPPYAGNIICMLPEKELLEAVDLLEALLHGGLVRPARTALYTLGEVLNDLPNNPAIAQRILGIVITGVSHYDSEIHRAALMVLCKEIFGSQRISMDFRHDYFVLLHKKLLTILSEPREGKLTFFNRAAMLNYLYRFMIACQVQRGGFHFLPAKPAAFFPGTFDPFSVGHKKIVEEIRSMGFQVYLAVDEFSWSKKTLAKLMRRQIVVMSVADQWDTYLFPDDIPINIANPKDLAILKHLLGHTELYLVAGSDVIRNASAYRSTELGSAAEYNHIVFYRDREEEAQKPPLSSFIQGKLETFSLPSFFETVSSTRIRESVDQNLDISMLVDPVVQSFIYENGLYLRTPERKNILRREDLYFRRFRAPSPELPGEMARLLSQKKEPLGVVLRARPQELLGWVVGHTLHGADLYDALQSLEAANYVRRHTSGRILLIDHVHPEGDIHQRPTVCRMLLNELLARSLEYDHTYAVCRCQAEDTSLRYALEQLGFIPVSGQEDIYYVDMRSPVMLLQDVLLQIKKPHHDSNAVKAVVRKTRPKLRRAIANLFPGKLVLCFDSEMLNQALMERVETLNGVQNVPPGVRRLGPYMCVPYGKILSDEIVPNTVTKSLRVEKCYQADASSFEVVEYPGYSPLKNQIRTLKSFRRPVILVDDLLHKG</sequence>
<evidence type="ECO:0000256" key="9">
    <source>
        <dbReference type="ARBA" id="ARBA00023027"/>
    </source>
</evidence>
<evidence type="ECO:0000256" key="8">
    <source>
        <dbReference type="ARBA" id="ARBA00022840"/>
    </source>
</evidence>
<dbReference type="Pfam" id="PF01467">
    <property type="entry name" value="CTP_transf_like"/>
    <property type="match status" value="1"/>
</dbReference>
<proteinExistence type="predicted"/>
<dbReference type="PANTHER" id="PTHR39321">
    <property type="entry name" value="NICOTINATE-NUCLEOTIDE ADENYLYLTRANSFERASE-RELATED"/>
    <property type="match status" value="1"/>
</dbReference>
<evidence type="ECO:0000256" key="3">
    <source>
        <dbReference type="ARBA" id="ARBA00012389"/>
    </source>
</evidence>
<name>A0AA43RIP1_9ACTN</name>
<feature type="domain" description="Cytidyltransferase-like" evidence="11">
    <location>
        <begin position="530"/>
        <end position="689"/>
    </location>
</feature>
<keyword evidence="6" id="KW-0548">Nucleotidyltransferase</keyword>
<dbReference type="GO" id="GO:0004515">
    <property type="term" value="F:nicotinate-nucleotide adenylyltransferase activity"/>
    <property type="evidence" value="ECO:0007669"/>
    <property type="project" value="UniProtKB-EC"/>
</dbReference>
<evidence type="ECO:0000256" key="5">
    <source>
        <dbReference type="ARBA" id="ARBA00022679"/>
    </source>
</evidence>
<organism evidence="12 13">
    <name type="scientific">Phoenicibacter congonensis</name>
    <dbReference type="NCBI Taxonomy" id="1944646"/>
    <lineage>
        <taxon>Bacteria</taxon>
        <taxon>Bacillati</taxon>
        <taxon>Actinomycetota</taxon>
        <taxon>Coriobacteriia</taxon>
        <taxon>Eggerthellales</taxon>
        <taxon>Eggerthellaceae</taxon>
        <taxon>Phoenicibacter</taxon>
    </lineage>
</organism>
<dbReference type="Proteomes" id="UP001168575">
    <property type="component" value="Unassembled WGS sequence"/>
</dbReference>
<dbReference type="InterPro" id="IPR011989">
    <property type="entry name" value="ARM-like"/>
</dbReference>
<accession>A0AA43RIP1</accession>
<dbReference type="GO" id="GO:0005524">
    <property type="term" value="F:ATP binding"/>
    <property type="evidence" value="ECO:0007669"/>
    <property type="project" value="UniProtKB-KW"/>
</dbReference>
<comment type="caution">
    <text evidence="12">The sequence shown here is derived from an EMBL/GenBank/DDBJ whole genome shotgun (WGS) entry which is preliminary data.</text>
</comment>
<keyword evidence="9" id="KW-0520">NAD</keyword>
<keyword evidence="5" id="KW-0808">Transferase</keyword>
<evidence type="ECO:0000256" key="1">
    <source>
        <dbReference type="ARBA" id="ARBA00002324"/>
    </source>
</evidence>
<dbReference type="PANTHER" id="PTHR39321:SF3">
    <property type="entry name" value="PHOSPHOPANTETHEINE ADENYLYLTRANSFERASE"/>
    <property type="match status" value="1"/>
</dbReference>
<dbReference type="SUPFAM" id="SSF52374">
    <property type="entry name" value="Nucleotidylyl transferase"/>
    <property type="match status" value="1"/>
</dbReference>
<keyword evidence="13" id="KW-1185">Reference proteome</keyword>
<dbReference type="InterPro" id="IPR004821">
    <property type="entry name" value="Cyt_trans-like"/>
</dbReference>
<dbReference type="AlphaFoldDB" id="A0AA43RIP1"/>
<evidence type="ECO:0000259" key="11">
    <source>
        <dbReference type="Pfam" id="PF01467"/>
    </source>
</evidence>
<dbReference type="InterPro" id="IPR016024">
    <property type="entry name" value="ARM-type_fold"/>
</dbReference>
<dbReference type="InterPro" id="IPR005248">
    <property type="entry name" value="NadD/NMNAT"/>
</dbReference>
<evidence type="ECO:0000256" key="7">
    <source>
        <dbReference type="ARBA" id="ARBA00022741"/>
    </source>
</evidence>
<comment type="catalytic activity">
    <reaction evidence="10">
        <text>nicotinate beta-D-ribonucleotide + ATP + H(+) = deamido-NAD(+) + diphosphate</text>
        <dbReference type="Rhea" id="RHEA:22860"/>
        <dbReference type="ChEBI" id="CHEBI:15378"/>
        <dbReference type="ChEBI" id="CHEBI:30616"/>
        <dbReference type="ChEBI" id="CHEBI:33019"/>
        <dbReference type="ChEBI" id="CHEBI:57502"/>
        <dbReference type="ChEBI" id="CHEBI:58437"/>
        <dbReference type="EC" id="2.7.7.18"/>
    </reaction>
</comment>
<dbReference type="Gene3D" id="3.40.50.620">
    <property type="entry name" value="HUPs"/>
    <property type="match status" value="1"/>
</dbReference>
<evidence type="ECO:0000313" key="13">
    <source>
        <dbReference type="Proteomes" id="UP001168575"/>
    </source>
</evidence>
<comment type="pathway">
    <text evidence="2">Cofactor biosynthesis; NAD(+) biosynthesis; deamido-NAD(+) from nicotinate D-ribonucleotide: step 1/1.</text>
</comment>
<dbReference type="SUPFAM" id="SSF48371">
    <property type="entry name" value="ARM repeat"/>
    <property type="match status" value="1"/>
</dbReference>
<keyword evidence="8" id="KW-0067">ATP-binding</keyword>
<dbReference type="Gene3D" id="1.25.10.10">
    <property type="entry name" value="Leucine-rich Repeat Variant"/>
    <property type="match status" value="1"/>
</dbReference>
<evidence type="ECO:0000256" key="2">
    <source>
        <dbReference type="ARBA" id="ARBA00005019"/>
    </source>
</evidence>
<comment type="function">
    <text evidence="1">Catalyzes the reversible adenylation of nicotinate mononucleotide (NaMN) to nicotinic acid adenine dinucleotide (NaAD).</text>
</comment>
<reference evidence="12" key="1">
    <citation type="submission" date="2023-07" db="EMBL/GenBank/DDBJ databases">
        <title>Between Cages and Wild: Unraveling the Impact of Captivity on Animal Microbiomes and Antimicrobial Resistance.</title>
        <authorList>
            <person name="Schmartz G.P."/>
            <person name="Rehner J."/>
            <person name="Schuff M.J."/>
            <person name="Becker S.L."/>
            <person name="Kravczyk M."/>
            <person name="Gurevich A."/>
            <person name="Francke R."/>
            <person name="Mueller R."/>
            <person name="Keller V."/>
            <person name="Keller A."/>
        </authorList>
    </citation>
    <scope>NUCLEOTIDE SEQUENCE</scope>
    <source>
        <strain evidence="12">S12M_St_49</strain>
    </source>
</reference>
<dbReference type="EMBL" id="JAUMVS010000171">
    <property type="protein sequence ID" value="MDO4842440.1"/>
    <property type="molecule type" value="Genomic_DNA"/>
</dbReference>